<comment type="caution">
    <text evidence="2">The sequence shown here is derived from an EMBL/GenBank/DDBJ whole genome shotgun (WGS) entry which is preliminary data.</text>
</comment>
<gene>
    <name evidence="2" type="ORF">RG47T_4438</name>
</gene>
<evidence type="ECO:0000256" key="1">
    <source>
        <dbReference type="SAM" id="MobiDB-lite"/>
    </source>
</evidence>
<dbReference type="Proteomes" id="UP000186720">
    <property type="component" value="Unassembled WGS sequence"/>
</dbReference>
<name>A0A1Q6A4M9_9SPHI</name>
<organism evidence="2 3">
    <name type="scientific">Mucilaginibacter polytrichastri</name>
    <dbReference type="NCBI Taxonomy" id="1302689"/>
    <lineage>
        <taxon>Bacteria</taxon>
        <taxon>Pseudomonadati</taxon>
        <taxon>Bacteroidota</taxon>
        <taxon>Sphingobacteriia</taxon>
        <taxon>Sphingobacteriales</taxon>
        <taxon>Sphingobacteriaceae</taxon>
        <taxon>Mucilaginibacter</taxon>
    </lineage>
</organism>
<evidence type="ECO:0000313" key="3">
    <source>
        <dbReference type="Proteomes" id="UP000186720"/>
    </source>
</evidence>
<dbReference type="AlphaFoldDB" id="A0A1Q6A4M9"/>
<accession>A0A1Q6A4M9</accession>
<feature type="region of interest" description="Disordered" evidence="1">
    <location>
        <begin position="34"/>
        <end position="57"/>
    </location>
</feature>
<sequence>MLTLVFSVAVANSFAGDKTDKDKGMKCNTPGKSCCKKTTKATAEKSVKKTDDEKKGA</sequence>
<protein>
    <submittedName>
        <fullName evidence="2">Uncharacterized protein</fullName>
    </submittedName>
</protein>
<feature type="compositionally biased region" description="Basic and acidic residues" evidence="1">
    <location>
        <begin position="42"/>
        <end position="57"/>
    </location>
</feature>
<proteinExistence type="predicted"/>
<dbReference type="STRING" id="1302689.RG47T_4438"/>
<dbReference type="EMBL" id="MPPL01000001">
    <property type="protein sequence ID" value="OKS88960.1"/>
    <property type="molecule type" value="Genomic_DNA"/>
</dbReference>
<keyword evidence="3" id="KW-1185">Reference proteome</keyword>
<reference evidence="2 3" key="1">
    <citation type="submission" date="2016-11" db="EMBL/GenBank/DDBJ databases">
        <title>Whole Genome Sequencing of Mucilaginibacter polytrichastri RG4-7(T) isolated from the moss sample.</title>
        <authorList>
            <person name="Li Y."/>
        </authorList>
    </citation>
    <scope>NUCLEOTIDE SEQUENCE [LARGE SCALE GENOMIC DNA]</scope>
    <source>
        <strain evidence="2 3">RG4-7</strain>
    </source>
</reference>
<evidence type="ECO:0000313" key="2">
    <source>
        <dbReference type="EMBL" id="OKS88960.1"/>
    </source>
</evidence>